<feature type="compositionally biased region" description="Basic and acidic residues" evidence="2">
    <location>
        <begin position="392"/>
        <end position="407"/>
    </location>
</feature>
<proteinExistence type="predicted"/>
<gene>
    <name evidence="4" type="primary">Necator_chrX.g21697</name>
    <name evidence="4" type="ORF">RB195_021536</name>
</gene>
<keyword evidence="1" id="KW-0175">Coiled coil</keyword>
<dbReference type="InterPro" id="IPR009635">
    <property type="entry name" value="NPDC1"/>
</dbReference>
<comment type="caution">
    <text evidence="4">The sequence shown here is derived from an EMBL/GenBank/DDBJ whole genome shotgun (WGS) entry which is preliminary data.</text>
</comment>
<evidence type="ECO:0000256" key="1">
    <source>
        <dbReference type="SAM" id="Coils"/>
    </source>
</evidence>
<keyword evidence="5" id="KW-1185">Reference proteome</keyword>
<dbReference type="Pfam" id="PF06809">
    <property type="entry name" value="NPDC1"/>
    <property type="match status" value="1"/>
</dbReference>
<dbReference type="CDD" id="cd14686">
    <property type="entry name" value="bZIP"/>
    <property type="match status" value="1"/>
</dbReference>
<dbReference type="PANTHER" id="PTHR23352">
    <property type="entry name" value="NEURAL PROLIFERATION DIFFERENTIATION AND CONTROL PROTEIN-1 NPDC-1 PROTEIN"/>
    <property type="match status" value="1"/>
</dbReference>
<organism evidence="4 5">
    <name type="scientific">Necator americanus</name>
    <name type="common">Human hookworm</name>
    <dbReference type="NCBI Taxonomy" id="51031"/>
    <lineage>
        <taxon>Eukaryota</taxon>
        <taxon>Metazoa</taxon>
        <taxon>Ecdysozoa</taxon>
        <taxon>Nematoda</taxon>
        <taxon>Chromadorea</taxon>
        <taxon>Rhabditida</taxon>
        <taxon>Rhabditina</taxon>
        <taxon>Rhabditomorpha</taxon>
        <taxon>Strongyloidea</taxon>
        <taxon>Ancylostomatidae</taxon>
        <taxon>Bunostominae</taxon>
        <taxon>Necator</taxon>
    </lineage>
</organism>
<feature type="coiled-coil region" evidence="1">
    <location>
        <begin position="114"/>
        <end position="155"/>
    </location>
</feature>
<evidence type="ECO:0000313" key="5">
    <source>
        <dbReference type="Proteomes" id="UP001303046"/>
    </source>
</evidence>
<feature type="transmembrane region" description="Helical" evidence="3">
    <location>
        <begin position="247"/>
        <end position="271"/>
    </location>
</feature>
<reference evidence="4 5" key="1">
    <citation type="submission" date="2023-08" db="EMBL/GenBank/DDBJ databases">
        <title>A Necator americanus chromosomal reference genome.</title>
        <authorList>
            <person name="Ilik V."/>
            <person name="Petrzelkova K.J."/>
            <person name="Pardy F."/>
            <person name="Fuh T."/>
            <person name="Niatou-Singa F.S."/>
            <person name="Gouil Q."/>
            <person name="Baker L."/>
            <person name="Ritchie M.E."/>
            <person name="Jex A.R."/>
            <person name="Gazzola D."/>
            <person name="Li H."/>
            <person name="Toshio Fujiwara R."/>
            <person name="Zhan B."/>
            <person name="Aroian R.V."/>
            <person name="Pafco B."/>
            <person name="Schwarz E.M."/>
        </authorList>
    </citation>
    <scope>NUCLEOTIDE SEQUENCE [LARGE SCALE GENOMIC DNA]</scope>
    <source>
        <strain evidence="4 5">Aroian</strain>
        <tissue evidence="4">Whole animal</tissue>
    </source>
</reference>
<dbReference type="EMBL" id="JAVFWL010000006">
    <property type="protein sequence ID" value="KAK6760051.1"/>
    <property type="molecule type" value="Genomic_DNA"/>
</dbReference>
<protein>
    <submittedName>
        <fullName evidence="4">Uncharacterized protein</fullName>
    </submittedName>
</protein>
<keyword evidence="3" id="KW-0812">Transmembrane</keyword>
<evidence type="ECO:0000313" key="4">
    <source>
        <dbReference type="EMBL" id="KAK6760051.1"/>
    </source>
</evidence>
<dbReference type="Proteomes" id="UP001303046">
    <property type="component" value="Unassembled WGS sequence"/>
</dbReference>
<evidence type="ECO:0000256" key="2">
    <source>
        <dbReference type="SAM" id="MobiDB-lite"/>
    </source>
</evidence>
<feature type="region of interest" description="Disordered" evidence="2">
    <location>
        <begin position="275"/>
        <end position="301"/>
    </location>
</feature>
<accession>A0ABR1EDK9</accession>
<sequence length="407" mass="45324">MDRGSAPYSVRLSMMLGTVPSCPPTIKRNIVDKQLTFLLRLSLLGIDRHALFGAYGMRRALLAAVLIATTYANVFSEGGALGDLVYQEEYGYPKLNSYLDGAEIEDRIQESYPKEEVQEERLRNARESQEYNENLEEILRELEKQNQELKQEDFAVPGEVEIELQKTKELPKEAVNKVTTGAEETQTQPDVAVEQPLVAQKKGQNEFVSFVEPVDAKQTKSVATLEKRRLAGASEFSSSLPTYSDNLLMIAVGTVLIVGMVASVVGGGYYIKRRRSSPDDSEYAPYAGTGPGFKKSKGDKGDESLAYKAQLHQYQQAKQKIICGEDAPAGLESDGEDDGADDENNFSVYECPGLAPTGDIEKKKTPENCRDTGADFFRVHFNRYTQPIYPPRGREVSRLDMPGRRYE</sequence>
<name>A0ABR1EDK9_NECAM</name>
<dbReference type="PANTHER" id="PTHR23352:SF2">
    <property type="entry name" value="NEURAL PROLIFERATION DIFFERENTIATION AND CONTROL PROTEIN 1"/>
    <property type="match status" value="1"/>
</dbReference>
<keyword evidence="3" id="KW-0472">Membrane</keyword>
<feature type="region of interest" description="Disordered" evidence="2">
    <location>
        <begin position="387"/>
        <end position="407"/>
    </location>
</feature>
<evidence type="ECO:0000256" key="3">
    <source>
        <dbReference type="SAM" id="Phobius"/>
    </source>
</evidence>
<keyword evidence="3" id="KW-1133">Transmembrane helix</keyword>